<dbReference type="Gene3D" id="2.60.120.260">
    <property type="entry name" value="Galactose-binding domain-like"/>
    <property type="match status" value="1"/>
</dbReference>
<name>A0A1B8TVB7_9FLAO</name>
<dbReference type="RefSeq" id="WP_068362047.1">
    <property type="nucleotide sequence ID" value="NZ_CP019337.1"/>
</dbReference>
<dbReference type="OrthoDB" id="9768039at2"/>
<dbReference type="PROSITE" id="PS51257">
    <property type="entry name" value="PROKAR_LIPOPROTEIN"/>
    <property type="match status" value="1"/>
</dbReference>
<keyword evidence="1" id="KW-0732">Signal</keyword>
<accession>A0A1B8TVB7</accession>
<dbReference type="KEGG" id="prn:BW723_03840"/>
<comment type="caution">
    <text evidence="2">The sequence shown here is derived from an EMBL/GenBank/DDBJ whole genome shotgun (WGS) entry which is preliminary data.</text>
</comment>
<evidence type="ECO:0000313" key="2">
    <source>
        <dbReference type="EMBL" id="OBY63504.1"/>
    </source>
</evidence>
<evidence type="ECO:0000256" key="1">
    <source>
        <dbReference type="SAM" id="SignalP"/>
    </source>
</evidence>
<feature type="chain" id="PRO_5008615623" evidence="1">
    <location>
        <begin position="31"/>
        <end position="260"/>
    </location>
</feature>
<reference evidence="3" key="1">
    <citation type="submission" date="2016-02" db="EMBL/GenBank/DDBJ databases">
        <title>Paenibacillus sp. LPB0068, isolated from Crassostrea gigas.</title>
        <authorList>
            <person name="Shin S.-K."/>
            <person name="Yi H."/>
        </authorList>
    </citation>
    <scope>NUCLEOTIDE SEQUENCE [LARGE SCALE GENOMIC DNA]</scope>
    <source>
        <strain evidence="3">KCTC 23969</strain>
    </source>
</reference>
<gene>
    <name evidence="2" type="ORF">LPB301_11865</name>
</gene>
<protein>
    <submittedName>
        <fullName evidence="2">Uncharacterized protein</fullName>
    </submittedName>
</protein>
<dbReference type="Proteomes" id="UP000092612">
    <property type="component" value="Unassembled WGS sequence"/>
</dbReference>
<evidence type="ECO:0000313" key="3">
    <source>
        <dbReference type="Proteomes" id="UP000092612"/>
    </source>
</evidence>
<dbReference type="STRING" id="996801.BW723_03840"/>
<organism evidence="2 3">
    <name type="scientific">Polaribacter reichenbachii</name>
    <dbReference type="NCBI Taxonomy" id="996801"/>
    <lineage>
        <taxon>Bacteria</taxon>
        <taxon>Pseudomonadati</taxon>
        <taxon>Bacteroidota</taxon>
        <taxon>Flavobacteriia</taxon>
        <taxon>Flavobacteriales</taxon>
        <taxon>Flavobacteriaceae</taxon>
    </lineage>
</organism>
<dbReference type="EMBL" id="LSFL01000035">
    <property type="protein sequence ID" value="OBY63504.1"/>
    <property type="molecule type" value="Genomic_DNA"/>
</dbReference>
<proteinExistence type="predicted"/>
<keyword evidence="3" id="KW-1185">Reference proteome</keyword>
<sequence>MKKLKIRKQHKTLFYVVLLFFLLACSNSNEEQGCTEVCESGFALNEETCSCEPIPCTLTCADDEVLNEEDCECEQFIPNVIEVDATDVSLTEDWKMKTAITGFTGDGYIVWEGASQTWKGTIGEVGKLTYKVDIPKAGTYLFQWRSYIAKKADTDPWAEHNDSWLKLLDADEFFAIRGTSKIYPKGSGKTPNPAGENGNGFFKVYMNTVDEWSRSTNTSDNNAHQIYATFNEAKEYTVIIAARSNYHAIDSFKLIEQNEQ</sequence>
<feature type="signal peptide" evidence="1">
    <location>
        <begin position="1"/>
        <end position="30"/>
    </location>
</feature>
<dbReference type="AlphaFoldDB" id="A0A1B8TVB7"/>